<evidence type="ECO:0000259" key="1">
    <source>
        <dbReference type="Pfam" id="PF00501"/>
    </source>
</evidence>
<evidence type="ECO:0000313" key="3">
    <source>
        <dbReference type="Proteomes" id="UP001203687"/>
    </source>
</evidence>
<dbReference type="Gene3D" id="3.40.50.12780">
    <property type="entry name" value="N-terminal domain of ligase-like"/>
    <property type="match status" value="1"/>
</dbReference>
<organism evidence="2 3">
    <name type="scientific">Psychroserpens algicola</name>
    <dbReference type="NCBI Taxonomy" id="1719034"/>
    <lineage>
        <taxon>Bacteria</taxon>
        <taxon>Pseudomonadati</taxon>
        <taxon>Bacteroidota</taxon>
        <taxon>Flavobacteriia</taxon>
        <taxon>Flavobacteriales</taxon>
        <taxon>Flavobacteriaceae</taxon>
        <taxon>Psychroserpens</taxon>
    </lineage>
</organism>
<gene>
    <name evidence="2" type="ORF">MUY34_08980</name>
</gene>
<name>A0ABT0H8Q7_9FLAO</name>
<dbReference type="RefSeq" id="WP_248412776.1">
    <property type="nucleotide sequence ID" value="NZ_JALPQF010000007.1"/>
</dbReference>
<feature type="domain" description="AMP-dependent synthetase/ligase" evidence="1">
    <location>
        <begin position="55"/>
        <end position="200"/>
    </location>
</feature>
<dbReference type="PANTHER" id="PTHR43201">
    <property type="entry name" value="ACYL-COA SYNTHETASE"/>
    <property type="match status" value="1"/>
</dbReference>
<protein>
    <submittedName>
        <fullName evidence="2">AMP-binding protein</fullName>
    </submittedName>
</protein>
<reference evidence="2" key="1">
    <citation type="submission" date="2022-04" db="EMBL/GenBank/DDBJ databases">
        <authorList>
            <person name="Ren T."/>
        </authorList>
    </citation>
    <scope>NUCLEOTIDE SEQUENCE</scope>
    <source>
        <strain evidence="2">F63249</strain>
    </source>
</reference>
<dbReference type="InterPro" id="IPR000873">
    <property type="entry name" value="AMP-dep_synth/lig_dom"/>
</dbReference>
<comment type="caution">
    <text evidence="2">The sequence shown here is derived from an EMBL/GenBank/DDBJ whole genome shotgun (WGS) entry which is preliminary data.</text>
</comment>
<sequence>MTPKFDKIHLRFKLNGINFDHEDLKEVAYSLVKEGEAYEQIIGNFLLDWLDDKDYVLTKTSGSTGLPKLIKIKKQQMVNSSVMTGDFFGLAPGDKALHCLPCQYIAGKMMLVRALILGLELDMAPPTSIPSYDDLKEYDFCAMIPLQLQNSLDRIQHIKTIIVGGARVSGTLMAAIQNCKATVYETYGMTETVSHIAIRQLNNTSETVPNFKTLRDISISKDDRDCLIIDAPALADHTIITNDVVEMISDNQFKIIGRYDNMINSGGVKLFPEVIEAKLQDKIENRFFISSETDKDLGQKVILVVEGDSNTIDTSLFEDLDKFEVPKVVYNTNKFIETPNRKIQRQKTLDLVFKG</sequence>
<dbReference type="InterPro" id="IPR045851">
    <property type="entry name" value="AMP-bd_C_sf"/>
</dbReference>
<keyword evidence="3" id="KW-1185">Reference proteome</keyword>
<evidence type="ECO:0000313" key="2">
    <source>
        <dbReference type="EMBL" id="MCK8480753.1"/>
    </source>
</evidence>
<proteinExistence type="predicted"/>
<dbReference type="Gene3D" id="3.30.300.30">
    <property type="match status" value="1"/>
</dbReference>
<dbReference type="InterPro" id="IPR042099">
    <property type="entry name" value="ANL_N_sf"/>
</dbReference>
<dbReference type="Proteomes" id="UP001203687">
    <property type="component" value="Unassembled WGS sequence"/>
</dbReference>
<dbReference type="PANTHER" id="PTHR43201:SF32">
    <property type="entry name" value="2-SUCCINYLBENZOATE--COA LIGASE, CHLOROPLASTIC_PEROXISOMAL"/>
    <property type="match status" value="1"/>
</dbReference>
<dbReference type="Pfam" id="PF00501">
    <property type="entry name" value="AMP-binding"/>
    <property type="match status" value="1"/>
</dbReference>
<accession>A0ABT0H8Q7</accession>
<dbReference type="EMBL" id="JALPQF010000007">
    <property type="protein sequence ID" value="MCK8480753.1"/>
    <property type="molecule type" value="Genomic_DNA"/>
</dbReference>
<dbReference type="SUPFAM" id="SSF56801">
    <property type="entry name" value="Acetyl-CoA synthetase-like"/>
    <property type="match status" value="1"/>
</dbReference>